<keyword evidence="3" id="KW-0223">Dioxygenase</keyword>
<sequence length="265" mass="28872">MINANTVRTPAVAGMFYPANGHELRTMLNDFLKETKSYSEKVPKAIIVPHAGYIYSGSVAASVYARLTAARDTINRVVLLGPSHRVPLRGLACSRMAYFATPLGNIPVDKAAIDEISTLPQVSTLEQAHAQEHSLEVQLPFLQTVLGDFSVIPLVVGEASPEQVGEVLEKLWGSKETLIVISSDLSHFHDYESAQKMDKLTSQAIENLRPEDIHYEQACGRIPLSGLLQVARARGMHAQTVDLRNSGDTAGSKNQVVGYGAYVFN</sequence>
<dbReference type="EMBL" id="JSZA02000115">
    <property type="protein sequence ID" value="TGO02535.1"/>
    <property type="molecule type" value="Genomic_DNA"/>
</dbReference>
<dbReference type="Gene3D" id="3.40.830.10">
    <property type="entry name" value="LigB-like"/>
    <property type="match status" value="1"/>
</dbReference>
<evidence type="ECO:0000313" key="4">
    <source>
        <dbReference type="Proteomes" id="UP000030428"/>
    </source>
</evidence>
<dbReference type="InterPro" id="IPR002737">
    <property type="entry name" value="MEMO1_fam"/>
</dbReference>
<dbReference type="GO" id="GO:0051213">
    <property type="term" value="F:dioxygenase activity"/>
    <property type="evidence" value="ECO:0007669"/>
    <property type="project" value="UniProtKB-KW"/>
</dbReference>
<evidence type="ECO:0000313" key="3">
    <source>
        <dbReference type="EMBL" id="TGO02535.1"/>
    </source>
</evidence>
<dbReference type="NCBIfam" id="TIGR04336">
    <property type="entry name" value="AmmeMemoSam_B"/>
    <property type="match status" value="1"/>
</dbReference>
<dbReference type="PANTHER" id="PTHR11060:SF0">
    <property type="entry name" value="PROTEIN MEMO1"/>
    <property type="match status" value="1"/>
</dbReference>
<organism evidence="3 4">
    <name type="scientific">Candidatus Thiomargarita nelsonii</name>
    <dbReference type="NCBI Taxonomy" id="1003181"/>
    <lineage>
        <taxon>Bacteria</taxon>
        <taxon>Pseudomonadati</taxon>
        <taxon>Pseudomonadota</taxon>
        <taxon>Gammaproteobacteria</taxon>
        <taxon>Thiotrichales</taxon>
        <taxon>Thiotrichaceae</taxon>
        <taxon>Thiomargarita</taxon>
    </lineage>
</organism>
<keyword evidence="3" id="KW-0560">Oxidoreductase</keyword>
<reference evidence="3 4" key="1">
    <citation type="journal article" date="2016" name="Front. Microbiol.">
        <title>Single-Cell (Meta-)Genomics of a Dimorphic Candidatus Thiomargarita nelsonii Reveals Genomic Plasticity.</title>
        <authorList>
            <person name="Flood B.E."/>
            <person name="Fliss P."/>
            <person name="Jones D.S."/>
            <person name="Dick G.J."/>
            <person name="Jain S."/>
            <person name="Kaster A.K."/>
            <person name="Winkel M."/>
            <person name="Mussmann M."/>
            <person name="Bailey J."/>
        </authorList>
    </citation>
    <scope>NUCLEOTIDE SEQUENCE [LARGE SCALE GENOMIC DNA]</scope>
    <source>
        <strain evidence="3">Hydrate Ridge</strain>
    </source>
</reference>
<comment type="similarity">
    <text evidence="1 2">Belongs to the MEMO1 family.</text>
</comment>
<dbReference type="CDD" id="cd07361">
    <property type="entry name" value="MEMO_like"/>
    <property type="match status" value="1"/>
</dbReference>
<dbReference type="Proteomes" id="UP000030428">
    <property type="component" value="Unassembled WGS sequence"/>
</dbReference>
<keyword evidence="4" id="KW-1185">Reference proteome</keyword>
<dbReference type="PANTHER" id="PTHR11060">
    <property type="entry name" value="PROTEIN MEMO1"/>
    <property type="match status" value="1"/>
</dbReference>
<dbReference type="Pfam" id="PF01875">
    <property type="entry name" value="Memo"/>
    <property type="match status" value="1"/>
</dbReference>
<name>A0A4E0QTH6_9GAMM</name>
<comment type="caution">
    <text evidence="3">The sequence shown here is derived from an EMBL/GenBank/DDBJ whole genome shotgun (WGS) entry which is preliminary data.</text>
</comment>
<evidence type="ECO:0000256" key="2">
    <source>
        <dbReference type="HAMAP-Rule" id="MF_00055"/>
    </source>
</evidence>
<accession>A0A4E0QTH6</accession>
<protein>
    <recommendedName>
        <fullName evidence="2">MEMO1 family protein PN36_23465</fullName>
    </recommendedName>
</protein>
<proteinExistence type="inferred from homology"/>
<gene>
    <name evidence="3" type="ORF">PN36_23465</name>
</gene>
<dbReference type="AlphaFoldDB" id="A0A4E0QTH6"/>
<evidence type="ECO:0000256" key="1">
    <source>
        <dbReference type="ARBA" id="ARBA00006315"/>
    </source>
</evidence>
<dbReference type="HAMAP" id="MF_00055">
    <property type="entry name" value="MEMO1"/>
    <property type="match status" value="1"/>
</dbReference>